<organism evidence="2">
    <name type="scientific">marine metagenome</name>
    <dbReference type="NCBI Taxonomy" id="408172"/>
    <lineage>
        <taxon>unclassified sequences</taxon>
        <taxon>metagenomes</taxon>
        <taxon>ecological metagenomes</taxon>
    </lineage>
</organism>
<reference evidence="2" key="1">
    <citation type="submission" date="2018-05" db="EMBL/GenBank/DDBJ databases">
        <authorList>
            <person name="Lanie J.A."/>
            <person name="Ng W.-L."/>
            <person name="Kazmierczak K.M."/>
            <person name="Andrzejewski T.M."/>
            <person name="Davidsen T.M."/>
            <person name="Wayne K.J."/>
            <person name="Tettelin H."/>
            <person name="Glass J.I."/>
            <person name="Rusch D."/>
            <person name="Podicherti R."/>
            <person name="Tsui H.-C.T."/>
            <person name="Winkler M.E."/>
        </authorList>
    </citation>
    <scope>NUCLEOTIDE SEQUENCE</scope>
</reference>
<evidence type="ECO:0000313" key="2">
    <source>
        <dbReference type="EMBL" id="SVE09408.1"/>
    </source>
</evidence>
<dbReference type="CDD" id="cd02947">
    <property type="entry name" value="TRX_family"/>
    <property type="match status" value="1"/>
</dbReference>
<dbReference type="AlphaFoldDB" id="A0A383AQM9"/>
<dbReference type="SUPFAM" id="SSF52833">
    <property type="entry name" value="Thioredoxin-like"/>
    <property type="match status" value="1"/>
</dbReference>
<proteinExistence type="predicted"/>
<dbReference type="InterPro" id="IPR036249">
    <property type="entry name" value="Thioredoxin-like_sf"/>
</dbReference>
<dbReference type="Pfam" id="PF13098">
    <property type="entry name" value="Thioredoxin_2"/>
    <property type="match status" value="1"/>
</dbReference>
<protein>
    <recommendedName>
        <fullName evidence="1">Thioredoxin-like fold domain-containing protein</fullName>
    </recommendedName>
</protein>
<evidence type="ECO:0000259" key="1">
    <source>
        <dbReference type="Pfam" id="PF13098"/>
    </source>
</evidence>
<dbReference type="EMBL" id="UINC01193679">
    <property type="protein sequence ID" value="SVE09408.1"/>
    <property type="molecule type" value="Genomic_DNA"/>
</dbReference>
<feature type="domain" description="Thioredoxin-like fold" evidence="1">
    <location>
        <begin position="23"/>
        <end position="108"/>
    </location>
</feature>
<gene>
    <name evidence="2" type="ORF">METZ01_LOCUS462262</name>
</gene>
<dbReference type="Gene3D" id="3.40.30.10">
    <property type="entry name" value="Glutaredoxin"/>
    <property type="match status" value="1"/>
</dbReference>
<sequence>MKKLLLAFMFVLLMALPVQAFELLMFSTNSCDYCRAFLEEVAPTYHDSEYSKHLPLTILDIDKPPPQWIIAAFEDGRLSGIKQTPTFVIWDNKEVARLVGYLGKEKFYESMGVFIEENTGEFKNKKPEGSHGPMDEFGNARVPPPGVINSRDLFSHMYKTPEEAVKASHWFGCHGTIHYHKAENVWMPCSMN</sequence>
<name>A0A383AQM9_9ZZZZ</name>
<accession>A0A383AQM9</accession>
<dbReference type="InterPro" id="IPR012336">
    <property type="entry name" value="Thioredoxin-like_fold"/>
</dbReference>